<proteinExistence type="predicted"/>
<reference evidence="3" key="3">
    <citation type="submission" date="2014-01" db="EMBL/GenBank/DDBJ databases">
        <title>Evolution of pathogenesis and genome organization in the Tremellales.</title>
        <authorList>
            <person name="Cuomo C."/>
            <person name="Litvintseva A."/>
            <person name="Heitman J."/>
            <person name="Chen Y."/>
            <person name="Sun S."/>
            <person name="Springer D."/>
            <person name="Dromer F."/>
            <person name="Young S."/>
            <person name="Zeng Q."/>
            <person name="Chapman S."/>
            <person name="Gujja S."/>
            <person name="Saif S."/>
            <person name="Birren B."/>
        </authorList>
    </citation>
    <scope>NUCLEOTIDE SEQUENCE</scope>
    <source>
        <strain evidence="3">CBS 10118</strain>
    </source>
</reference>
<dbReference type="RefSeq" id="XP_019043283.1">
    <property type="nucleotide sequence ID" value="XM_019194447.1"/>
</dbReference>
<dbReference type="Proteomes" id="UP000092730">
    <property type="component" value="Chromosome 8"/>
</dbReference>
<dbReference type="VEuPathDB" id="FungiDB:I302_07858"/>
<keyword evidence="5" id="KW-1185">Reference proteome</keyword>
<dbReference type="GeneID" id="30212257"/>
<evidence type="ECO:0000313" key="4">
    <source>
        <dbReference type="EMBL" id="WVW86667.1"/>
    </source>
</evidence>
<feature type="transmembrane region" description="Helical" evidence="2">
    <location>
        <begin position="25"/>
        <end position="48"/>
    </location>
</feature>
<dbReference type="EMBL" id="KI894025">
    <property type="protein sequence ID" value="OCF22213.1"/>
    <property type="molecule type" value="Genomic_DNA"/>
</dbReference>
<keyword evidence="2" id="KW-0472">Membrane</keyword>
<reference evidence="4" key="2">
    <citation type="submission" date="2013-07" db="EMBL/GenBank/DDBJ databases">
        <authorList>
            <consortium name="The Broad Institute Genome Sequencing Platform"/>
            <person name="Cuomo C."/>
            <person name="Litvintseva A."/>
            <person name="Chen Y."/>
            <person name="Heitman J."/>
            <person name="Sun S."/>
            <person name="Springer D."/>
            <person name="Dromer F."/>
            <person name="Young S.K."/>
            <person name="Zeng Q."/>
            <person name="Gargeya S."/>
            <person name="Fitzgerald M."/>
            <person name="Abouelleil A."/>
            <person name="Alvarado L."/>
            <person name="Berlin A.M."/>
            <person name="Chapman S.B."/>
            <person name="Dewar J."/>
            <person name="Goldberg J."/>
            <person name="Griggs A."/>
            <person name="Gujja S."/>
            <person name="Hansen M."/>
            <person name="Howarth C."/>
            <person name="Imamovic A."/>
            <person name="Larimer J."/>
            <person name="McCowan C."/>
            <person name="Murphy C."/>
            <person name="Pearson M."/>
            <person name="Priest M."/>
            <person name="Roberts A."/>
            <person name="Saif S."/>
            <person name="Shea T."/>
            <person name="Sykes S."/>
            <person name="Wortman J."/>
            <person name="Nusbaum C."/>
            <person name="Birren B."/>
        </authorList>
    </citation>
    <scope>NUCLEOTIDE SEQUENCE</scope>
    <source>
        <strain evidence="4">CBS 10118</strain>
    </source>
</reference>
<reference evidence="4" key="4">
    <citation type="submission" date="2024-02" db="EMBL/GenBank/DDBJ databases">
        <title>Comparative genomics of Cryptococcus and Kwoniella reveals pathogenesis evolution and contrasting modes of karyotype evolution via chromosome fusion or intercentromeric recombination.</title>
        <authorList>
            <person name="Coelho M.A."/>
            <person name="David-Palma M."/>
            <person name="Shea T."/>
            <person name="Bowers K."/>
            <person name="McGinley-Smith S."/>
            <person name="Mohammad A.W."/>
            <person name="Gnirke A."/>
            <person name="Yurkov A.M."/>
            <person name="Nowrousian M."/>
            <person name="Sun S."/>
            <person name="Cuomo C.A."/>
            <person name="Heitman J."/>
        </authorList>
    </citation>
    <scope>NUCLEOTIDE SEQUENCE</scope>
    <source>
        <strain evidence="4">CBS 10118</strain>
    </source>
</reference>
<dbReference type="KEGG" id="kbi:30212257"/>
<protein>
    <submittedName>
        <fullName evidence="3">Uncharacterized protein</fullName>
    </submittedName>
</protein>
<dbReference type="OrthoDB" id="10574228at2759"/>
<evidence type="ECO:0000256" key="1">
    <source>
        <dbReference type="SAM" id="MobiDB-lite"/>
    </source>
</evidence>
<sequence length="165" mass="18590">MADLHNVVKRKDDDNPFGDGLPLPALIAIPIFSVFFFCVFSFIIYSCIRNRRLKRAFNKQSTIPKIDLNRPPDRGFNIDEHVVTPYPMNSSSTSEQPIFPAVESHHLSLQPSIDSHAIPIAQPTHSRTPSQEALLRRGEEDEGDVLPPSYAQLSGVDLTRLEQNR</sequence>
<organism evidence="3">
    <name type="scientific">Kwoniella bestiolae CBS 10118</name>
    <dbReference type="NCBI Taxonomy" id="1296100"/>
    <lineage>
        <taxon>Eukaryota</taxon>
        <taxon>Fungi</taxon>
        <taxon>Dikarya</taxon>
        <taxon>Basidiomycota</taxon>
        <taxon>Agaricomycotina</taxon>
        <taxon>Tremellomycetes</taxon>
        <taxon>Tremellales</taxon>
        <taxon>Cryptococcaceae</taxon>
        <taxon>Kwoniella</taxon>
    </lineage>
</organism>
<dbReference type="EMBL" id="CP144548">
    <property type="protein sequence ID" value="WVW86667.1"/>
    <property type="molecule type" value="Genomic_DNA"/>
</dbReference>
<dbReference type="AlphaFoldDB" id="A0A1B9FTX2"/>
<accession>A0A1B9FTX2</accession>
<keyword evidence="2" id="KW-1133">Transmembrane helix</keyword>
<gene>
    <name evidence="3" type="ORF">I302_07858</name>
    <name evidence="4" type="ORF">I302_108721</name>
</gene>
<evidence type="ECO:0000256" key="2">
    <source>
        <dbReference type="SAM" id="Phobius"/>
    </source>
</evidence>
<name>A0A1B9FTX2_9TREE</name>
<reference evidence="3" key="1">
    <citation type="submission" date="2013-07" db="EMBL/GenBank/DDBJ databases">
        <title>The Genome Sequence of Cryptococcus bestiolae CBS10118.</title>
        <authorList>
            <consortium name="The Broad Institute Genome Sequencing Platform"/>
            <person name="Cuomo C."/>
            <person name="Litvintseva A."/>
            <person name="Chen Y."/>
            <person name="Heitman J."/>
            <person name="Sun S."/>
            <person name="Springer D."/>
            <person name="Dromer F."/>
            <person name="Young S.K."/>
            <person name="Zeng Q."/>
            <person name="Gargeya S."/>
            <person name="Fitzgerald M."/>
            <person name="Abouelleil A."/>
            <person name="Alvarado L."/>
            <person name="Berlin A.M."/>
            <person name="Chapman S.B."/>
            <person name="Dewar J."/>
            <person name="Goldberg J."/>
            <person name="Griggs A."/>
            <person name="Gujja S."/>
            <person name="Hansen M."/>
            <person name="Howarth C."/>
            <person name="Imamovic A."/>
            <person name="Larimer J."/>
            <person name="McCowan C."/>
            <person name="Murphy C."/>
            <person name="Pearson M."/>
            <person name="Priest M."/>
            <person name="Roberts A."/>
            <person name="Saif S."/>
            <person name="Shea T."/>
            <person name="Sykes S."/>
            <person name="Wortman J."/>
            <person name="Nusbaum C."/>
            <person name="Birren B."/>
        </authorList>
    </citation>
    <scope>NUCLEOTIDE SEQUENCE [LARGE SCALE GENOMIC DNA]</scope>
    <source>
        <strain evidence="3">CBS 10118</strain>
    </source>
</reference>
<evidence type="ECO:0000313" key="3">
    <source>
        <dbReference type="EMBL" id="OCF22213.1"/>
    </source>
</evidence>
<feature type="region of interest" description="Disordered" evidence="1">
    <location>
        <begin position="120"/>
        <end position="165"/>
    </location>
</feature>
<keyword evidence="2" id="KW-0812">Transmembrane</keyword>
<evidence type="ECO:0000313" key="5">
    <source>
        <dbReference type="Proteomes" id="UP000092730"/>
    </source>
</evidence>